<dbReference type="AlphaFoldDB" id="A0AAP0J2J0"/>
<evidence type="ECO:0000313" key="3">
    <source>
        <dbReference type="EMBL" id="KAK9125192.1"/>
    </source>
</evidence>
<dbReference type="Proteomes" id="UP001419268">
    <property type="component" value="Unassembled WGS sequence"/>
</dbReference>
<organism evidence="3 4">
    <name type="scientific">Stephania cephalantha</name>
    <dbReference type="NCBI Taxonomy" id="152367"/>
    <lineage>
        <taxon>Eukaryota</taxon>
        <taxon>Viridiplantae</taxon>
        <taxon>Streptophyta</taxon>
        <taxon>Embryophyta</taxon>
        <taxon>Tracheophyta</taxon>
        <taxon>Spermatophyta</taxon>
        <taxon>Magnoliopsida</taxon>
        <taxon>Ranunculales</taxon>
        <taxon>Menispermaceae</taxon>
        <taxon>Menispermoideae</taxon>
        <taxon>Cissampelideae</taxon>
        <taxon>Stephania</taxon>
    </lineage>
</organism>
<dbReference type="Pfam" id="PF20256">
    <property type="entry name" value="MoCoBD_2"/>
    <property type="match status" value="1"/>
</dbReference>
<comment type="caution">
    <text evidence="3">The sequence shown here is derived from an EMBL/GenBank/DDBJ whole genome shotgun (WGS) entry which is preliminary data.</text>
</comment>
<gene>
    <name evidence="3" type="ORF">Scep_014038</name>
</gene>
<dbReference type="InterPro" id="IPR037165">
    <property type="entry name" value="AldOxase/xan_DH_Mopterin-bd_sf"/>
</dbReference>
<dbReference type="PANTHER" id="PTHR45444">
    <property type="entry name" value="XANTHINE DEHYDROGENASE"/>
    <property type="match status" value="1"/>
</dbReference>
<keyword evidence="4" id="KW-1185">Reference proteome</keyword>
<evidence type="ECO:0000259" key="2">
    <source>
        <dbReference type="Pfam" id="PF20256"/>
    </source>
</evidence>
<evidence type="ECO:0000313" key="4">
    <source>
        <dbReference type="Proteomes" id="UP001419268"/>
    </source>
</evidence>
<sequence>MNNPLVHSAGALVHVYTDGTVLVTHGGVEMGQGLHTKIAQIAASSFCIPLSSVFISETSTDKIALDINEHLYCPDSDRLEIRINCRLTDLVRGRLVSRQVAGVQSGDGGGQQAGMVSSGDLVWLCSGGSSGTGTTATESCSGGAGVADDAAWRQRRNWYGSDEVVQWWSRDDATWRGGADSRLRGRTTPPRCRSEVDEDRPATAAEQVCRRRCGRRCSRRASGGMSGGGGAPAVEQVLSDETGERISRR</sequence>
<evidence type="ECO:0000256" key="1">
    <source>
        <dbReference type="SAM" id="MobiDB-lite"/>
    </source>
</evidence>
<protein>
    <recommendedName>
        <fullName evidence="2">Aldehyde oxidase/xanthine dehydrogenase second molybdopterin binding domain-containing protein</fullName>
    </recommendedName>
</protein>
<feature type="compositionally biased region" description="Basic and acidic residues" evidence="1">
    <location>
        <begin position="192"/>
        <end position="201"/>
    </location>
</feature>
<feature type="compositionally biased region" description="Basic residues" evidence="1">
    <location>
        <begin position="210"/>
        <end position="219"/>
    </location>
</feature>
<name>A0AAP0J2J0_9MAGN</name>
<proteinExistence type="predicted"/>
<dbReference type="GO" id="GO:0005506">
    <property type="term" value="F:iron ion binding"/>
    <property type="evidence" value="ECO:0007669"/>
    <property type="project" value="InterPro"/>
</dbReference>
<feature type="domain" description="Aldehyde oxidase/xanthine dehydrogenase second molybdopterin binding" evidence="2">
    <location>
        <begin position="7"/>
        <end position="64"/>
    </location>
</feature>
<dbReference type="Gene3D" id="3.30.365.10">
    <property type="entry name" value="Aldehyde oxidase/xanthine dehydrogenase, molybdopterin binding domain"/>
    <property type="match status" value="1"/>
</dbReference>
<dbReference type="GO" id="GO:0016491">
    <property type="term" value="F:oxidoreductase activity"/>
    <property type="evidence" value="ECO:0007669"/>
    <property type="project" value="InterPro"/>
</dbReference>
<dbReference type="InterPro" id="IPR016208">
    <property type="entry name" value="Ald_Oxase/xanthine_DH-like"/>
</dbReference>
<dbReference type="PANTHER" id="PTHR45444:SF3">
    <property type="entry name" value="XANTHINE DEHYDROGENASE"/>
    <property type="match status" value="1"/>
</dbReference>
<dbReference type="InterPro" id="IPR046867">
    <property type="entry name" value="AldOxase/xan_DH_MoCoBD2"/>
</dbReference>
<accession>A0AAP0J2J0</accession>
<feature type="region of interest" description="Disordered" evidence="1">
    <location>
        <begin position="176"/>
        <end position="249"/>
    </location>
</feature>
<reference evidence="3 4" key="1">
    <citation type="submission" date="2024-01" db="EMBL/GenBank/DDBJ databases">
        <title>Genome assemblies of Stephania.</title>
        <authorList>
            <person name="Yang L."/>
        </authorList>
    </citation>
    <scope>NUCLEOTIDE SEQUENCE [LARGE SCALE GENOMIC DNA]</scope>
    <source>
        <strain evidence="3">JXDWG</strain>
        <tissue evidence="3">Leaf</tissue>
    </source>
</reference>
<dbReference type="EMBL" id="JBBNAG010000006">
    <property type="protein sequence ID" value="KAK9125192.1"/>
    <property type="molecule type" value="Genomic_DNA"/>
</dbReference>
<dbReference type="SUPFAM" id="SSF56003">
    <property type="entry name" value="Molybdenum cofactor-binding domain"/>
    <property type="match status" value="1"/>
</dbReference>